<sequence>MPERSRVMRTDTSRIPSVLAPALAAVGTAAVWGFARARRRTAERLAAATLETLLNAIDANDHETGAHVRRVADYALLLARAAGLDERAQREVERVALFHDVGKIHEALFDIVHDDDKLTPEERDAIATHPGRGAEVLAPLCAFYPELPDGVIAHHERWDGGGYPNGLRGEQIPRVARIVAIADTFDAVTHSRRYRAGADPARGAQVIAEGRGRQFDPELADLFLSPRVYAQVVKRLKAAQREADRPQAPRAASAERRERKRESGVPSVSFRWRGRGAARGQPAR</sequence>
<gene>
    <name evidence="5" type="ORF">rosag_24730</name>
</gene>
<keyword evidence="2" id="KW-1133">Transmembrane helix</keyword>
<evidence type="ECO:0000313" key="5">
    <source>
        <dbReference type="EMBL" id="GLC25960.1"/>
    </source>
</evidence>
<dbReference type="InterPro" id="IPR003607">
    <property type="entry name" value="HD/PDEase_dom"/>
</dbReference>
<dbReference type="PROSITE" id="PS51832">
    <property type="entry name" value="HD_GYP"/>
    <property type="match status" value="1"/>
</dbReference>
<dbReference type="SMART" id="SM00471">
    <property type="entry name" value="HDc"/>
    <property type="match status" value="1"/>
</dbReference>
<dbReference type="SUPFAM" id="SSF109604">
    <property type="entry name" value="HD-domain/PDEase-like"/>
    <property type="match status" value="1"/>
</dbReference>
<dbReference type="InterPro" id="IPR006674">
    <property type="entry name" value="HD_domain"/>
</dbReference>
<dbReference type="AlphaFoldDB" id="A0AA37V1C5"/>
<evidence type="ECO:0000256" key="2">
    <source>
        <dbReference type="SAM" id="Phobius"/>
    </source>
</evidence>
<dbReference type="PANTHER" id="PTHR45228:SF1">
    <property type="entry name" value="CYCLIC DI-GMP PHOSPHODIESTERASE TM_0186"/>
    <property type="match status" value="1"/>
</dbReference>
<keyword evidence="6" id="KW-1185">Reference proteome</keyword>
<feature type="compositionally biased region" description="Basic and acidic residues" evidence="1">
    <location>
        <begin position="239"/>
        <end position="263"/>
    </location>
</feature>
<dbReference type="Gene3D" id="1.10.3210.10">
    <property type="entry name" value="Hypothetical protein af1432"/>
    <property type="match status" value="1"/>
</dbReference>
<evidence type="ECO:0008006" key="7">
    <source>
        <dbReference type="Google" id="ProtNLM"/>
    </source>
</evidence>
<reference evidence="5" key="1">
    <citation type="submission" date="2022-08" db="EMBL/GenBank/DDBJ databases">
        <title>Draft genome sequencing of Roseisolibacter agri AW1220.</title>
        <authorList>
            <person name="Tobiishi Y."/>
            <person name="Tonouchi A."/>
        </authorList>
    </citation>
    <scope>NUCLEOTIDE SEQUENCE</scope>
    <source>
        <strain evidence="5">AW1220</strain>
    </source>
</reference>
<evidence type="ECO:0000256" key="1">
    <source>
        <dbReference type="SAM" id="MobiDB-lite"/>
    </source>
</evidence>
<dbReference type="InterPro" id="IPR037522">
    <property type="entry name" value="HD_GYP_dom"/>
</dbReference>
<name>A0AA37V1C5_9BACT</name>
<dbReference type="Pfam" id="PF13487">
    <property type="entry name" value="HD_5"/>
    <property type="match status" value="1"/>
</dbReference>
<feature type="transmembrane region" description="Helical" evidence="2">
    <location>
        <begin position="15"/>
        <end position="35"/>
    </location>
</feature>
<keyword evidence="2" id="KW-0472">Membrane</keyword>
<proteinExistence type="predicted"/>
<organism evidence="5 6">
    <name type="scientific">Roseisolibacter agri</name>
    <dbReference type="NCBI Taxonomy" id="2014610"/>
    <lineage>
        <taxon>Bacteria</taxon>
        <taxon>Pseudomonadati</taxon>
        <taxon>Gemmatimonadota</taxon>
        <taxon>Gemmatimonadia</taxon>
        <taxon>Gemmatimonadales</taxon>
        <taxon>Gemmatimonadaceae</taxon>
        <taxon>Roseisolibacter</taxon>
    </lineage>
</organism>
<dbReference type="PANTHER" id="PTHR45228">
    <property type="entry name" value="CYCLIC DI-GMP PHOSPHODIESTERASE TM_0186-RELATED"/>
    <property type="match status" value="1"/>
</dbReference>
<keyword evidence="2" id="KW-0812">Transmembrane</keyword>
<comment type="caution">
    <text evidence="5">The sequence shown here is derived from an EMBL/GenBank/DDBJ whole genome shotgun (WGS) entry which is preliminary data.</text>
</comment>
<dbReference type="PROSITE" id="PS51831">
    <property type="entry name" value="HD"/>
    <property type="match status" value="1"/>
</dbReference>
<feature type="domain" description="HD-GYP" evidence="4">
    <location>
        <begin position="42"/>
        <end position="239"/>
    </location>
</feature>
<evidence type="ECO:0000259" key="3">
    <source>
        <dbReference type="PROSITE" id="PS51831"/>
    </source>
</evidence>
<accession>A0AA37V1C5</accession>
<dbReference type="Proteomes" id="UP001161325">
    <property type="component" value="Unassembled WGS sequence"/>
</dbReference>
<feature type="region of interest" description="Disordered" evidence="1">
    <location>
        <begin position="239"/>
        <end position="284"/>
    </location>
</feature>
<feature type="domain" description="HD" evidence="3">
    <location>
        <begin position="64"/>
        <end position="188"/>
    </location>
</feature>
<evidence type="ECO:0000313" key="6">
    <source>
        <dbReference type="Proteomes" id="UP001161325"/>
    </source>
</evidence>
<protein>
    <recommendedName>
        <fullName evidence="7">HD-GYP domain-containing protein</fullName>
    </recommendedName>
</protein>
<evidence type="ECO:0000259" key="4">
    <source>
        <dbReference type="PROSITE" id="PS51832"/>
    </source>
</evidence>
<dbReference type="EMBL" id="BRXS01000004">
    <property type="protein sequence ID" value="GLC25960.1"/>
    <property type="molecule type" value="Genomic_DNA"/>
</dbReference>
<dbReference type="InterPro" id="IPR052020">
    <property type="entry name" value="Cyclic_di-GMP/3'3'-cGAMP_PDE"/>
</dbReference>
<dbReference type="CDD" id="cd00077">
    <property type="entry name" value="HDc"/>
    <property type="match status" value="1"/>
</dbReference>